<organism evidence="2 3">
    <name type="scientific">Haliea salexigens</name>
    <dbReference type="NCBI Taxonomy" id="287487"/>
    <lineage>
        <taxon>Bacteria</taxon>
        <taxon>Pseudomonadati</taxon>
        <taxon>Pseudomonadota</taxon>
        <taxon>Gammaproteobacteria</taxon>
        <taxon>Cellvibrionales</taxon>
        <taxon>Halieaceae</taxon>
        <taxon>Haliea</taxon>
    </lineage>
</organism>
<dbReference type="Pfam" id="PF01584">
    <property type="entry name" value="CheW"/>
    <property type="match status" value="1"/>
</dbReference>
<evidence type="ECO:0000313" key="3">
    <source>
        <dbReference type="Proteomes" id="UP000259273"/>
    </source>
</evidence>
<reference evidence="2 3" key="1">
    <citation type="journal article" date="2018" name="Nat. Biotechnol.">
        <title>A standardized bacterial taxonomy based on genome phylogeny substantially revises the tree of life.</title>
        <authorList>
            <person name="Parks D.H."/>
            <person name="Chuvochina M."/>
            <person name="Waite D.W."/>
            <person name="Rinke C."/>
            <person name="Skarshewski A."/>
            <person name="Chaumeil P.A."/>
            <person name="Hugenholtz P."/>
        </authorList>
    </citation>
    <scope>NUCLEOTIDE SEQUENCE [LARGE SCALE GENOMIC DNA]</scope>
    <source>
        <strain evidence="2">UBA9158</strain>
    </source>
</reference>
<feature type="domain" description="CheW-like" evidence="1">
    <location>
        <begin position="42"/>
        <end position="181"/>
    </location>
</feature>
<gene>
    <name evidence="2" type="ORF">DCP75_11565</name>
</gene>
<protein>
    <submittedName>
        <fullName evidence="2">Chemotaxis protein CheW</fullName>
    </submittedName>
</protein>
<sequence length="197" mass="20879">MNTPGRTRRPEMDGAFTALQALHQRYAQRTPVLPPVAAEEPTWSGAAIGIAGVPLVIAHGDVDTVIALPPLTRIPGTCNWVLGVAAHQGELLPVFCGDTLFAERLSPGRRREYCLVFRQPGLHFGVTLSHVRGNITLPLAERSSAMPLEGLLAECCDGGFQRGEEFLGLLDGARLLASGALADTSALPADPVEEAVP</sequence>
<dbReference type="AlphaFoldDB" id="A0A3C1KNU0"/>
<dbReference type="GO" id="GO:0007165">
    <property type="term" value="P:signal transduction"/>
    <property type="evidence" value="ECO:0007669"/>
    <property type="project" value="InterPro"/>
</dbReference>
<dbReference type="InterPro" id="IPR036061">
    <property type="entry name" value="CheW-like_dom_sf"/>
</dbReference>
<dbReference type="Gene3D" id="2.40.50.180">
    <property type="entry name" value="CheA-289, Domain 4"/>
    <property type="match status" value="1"/>
</dbReference>
<dbReference type="STRING" id="1121937.GCA_000423125_02177"/>
<dbReference type="SUPFAM" id="SSF50341">
    <property type="entry name" value="CheW-like"/>
    <property type="match status" value="1"/>
</dbReference>
<accession>A0A3C1KNU0</accession>
<evidence type="ECO:0000313" key="2">
    <source>
        <dbReference type="EMBL" id="HAN28335.1"/>
    </source>
</evidence>
<dbReference type="GO" id="GO:0006935">
    <property type="term" value="P:chemotaxis"/>
    <property type="evidence" value="ECO:0007669"/>
    <property type="project" value="InterPro"/>
</dbReference>
<dbReference type="EMBL" id="DMND01000153">
    <property type="protein sequence ID" value="HAN28335.1"/>
    <property type="molecule type" value="Genomic_DNA"/>
</dbReference>
<comment type="caution">
    <text evidence="2">The sequence shown here is derived from an EMBL/GenBank/DDBJ whole genome shotgun (WGS) entry which is preliminary data.</text>
</comment>
<name>A0A3C1KNU0_9GAMM</name>
<dbReference type="InterPro" id="IPR002545">
    <property type="entry name" value="CheW-lke_dom"/>
</dbReference>
<proteinExistence type="predicted"/>
<evidence type="ECO:0000259" key="1">
    <source>
        <dbReference type="PROSITE" id="PS50851"/>
    </source>
</evidence>
<dbReference type="Proteomes" id="UP000259273">
    <property type="component" value="Unassembled WGS sequence"/>
</dbReference>
<dbReference type="PROSITE" id="PS50851">
    <property type="entry name" value="CHEW"/>
    <property type="match status" value="1"/>
</dbReference>